<comment type="caution">
    <text evidence="1">The sequence shown here is derived from an EMBL/GenBank/DDBJ whole genome shotgun (WGS) entry which is preliminary data.</text>
</comment>
<dbReference type="AlphaFoldDB" id="X1M6P1"/>
<sequence>MVDFSTIINKDDLATLKDDHSCIAAHISNTTARIIYRLIRIAGYNSYLAHRARHWHLRNIIGLIDIADYPNRLNKNER</sequence>
<gene>
    <name evidence="1" type="ORF">S06H3_19967</name>
</gene>
<protein>
    <submittedName>
        <fullName evidence="1">Uncharacterized protein</fullName>
    </submittedName>
</protein>
<feature type="non-terminal residue" evidence="1">
    <location>
        <position position="78"/>
    </location>
</feature>
<name>X1M6P1_9ZZZZ</name>
<evidence type="ECO:0000313" key="1">
    <source>
        <dbReference type="EMBL" id="GAI10370.1"/>
    </source>
</evidence>
<organism evidence="1">
    <name type="scientific">marine sediment metagenome</name>
    <dbReference type="NCBI Taxonomy" id="412755"/>
    <lineage>
        <taxon>unclassified sequences</taxon>
        <taxon>metagenomes</taxon>
        <taxon>ecological metagenomes</taxon>
    </lineage>
</organism>
<proteinExistence type="predicted"/>
<reference evidence="1" key="1">
    <citation type="journal article" date="2014" name="Front. Microbiol.">
        <title>High frequency of phylogenetically diverse reductive dehalogenase-homologous genes in deep subseafloor sedimentary metagenomes.</title>
        <authorList>
            <person name="Kawai M."/>
            <person name="Futagami T."/>
            <person name="Toyoda A."/>
            <person name="Takaki Y."/>
            <person name="Nishi S."/>
            <person name="Hori S."/>
            <person name="Arai W."/>
            <person name="Tsubouchi T."/>
            <person name="Morono Y."/>
            <person name="Uchiyama I."/>
            <person name="Ito T."/>
            <person name="Fujiyama A."/>
            <person name="Inagaki F."/>
            <person name="Takami H."/>
        </authorList>
    </citation>
    <scope>NUCLEOTIDE SEQUENCE</scope>
    <source>
        <strain evidence="1">Expedition CK06-06</strain>
    </source>
</reference>
<accession>X1M6P1</accession>
<dbReference type="EMBL" id="BARV01010285">
    <property type="protein sequence ID" value="GAI10370.1"/>
    <property type="molecule type" value="Genomic_DNA"/>
</dbReference>